<keyword evidence="4" id="KW-0456">Lyase</keyword>
<comment type="similarity">
    <text evidence="1">Belongs to the Gfa family.</text>
</comment>
<name>A0AA41UDR5_9HYPH</name>
<feature type="domain" description="CENP-V/GFA" evidence="5">
    <location>
        <begin position="1"/>
        <end position="99"/>
    </location>
</feature>
<dbReference type="Gene3D" id="3.90.1590.10">
    <property type="entry name" value="glutathione-dependent formaldehyde- activating enzyme (gfa)"/>
    <property type="match status" value="1"/>
</dbReference>
<dbReference type="RefSeq" id="WP_281736058.1">
    <property type="nucleotide sequence ID" value="NZ_JAKETQ010000001.1"/>
</dbReference>
<dbReference type="InterPro" id="IPR011057">
    <property type="entry name" value="Mss4-like_sf"/>
</dbReference>
<evidence type="ECO:0000256" key="4">
    <source>
        <dbReference type="ARBA" id="ARBA00023239"/>
    </source>
</evidence>
<dbReference type="PANTHER" id="PTHR33337">
    <property type="entry name" value="GFA DOMAIN-CONTAINING PROTEIN"/>
    <property type="match status" value="1"/>
</dbReference>
<evidence type="ECO:0000259" key="5">
    <source>
        <dbReference type="PROSITE" id="PS51891"/>
    </source>
</evidence>
<keyword evidence="7" id="KW-1185">Reference proteome</keyword>
<dbReference type="PANTHER" id="PTHR33337:SF40">
    <property type="entry name" value="CENP-V_GFA DOMAIN-CONTAINING PROTEIN-RELATED"/>
    <property type="match status" value="1"/>
</dbReference>
<proteinExistence type="inferred from homology"/>
<dbReference type="Proteomes" id="UP001156140">
    <property type="component" value="Unassembled WGS sequence"/>
</dbReference>
<keyword evidence="2" id="KW-0479">Metal-binding</keyword>
<dbReference type="AlphaFoldDB" id="A0AA41UDR5"/>
<evidence type="ECO:0000313" key="7">
    <source>
        <dbReference type="Proteomes" id="UP001156140"/>
    </source>
</evidence>
<protein>
    <submittedName>
        <fullName evidence="6">GFA family protein</fullName>
    </submittedName>
</protein>
<dbReference type="PROSITE" id="PS51891">
    <property type="entry name" value="CENP_V_GFA"/>
    <property type="match status" value="1"/>
</dbReference>
<dbReference type="Pfam" id="PF04828">
    <property type="entry name" value="GFA"/>
    <property type="match status" value="1"/>
</dbReference>
<dbReference type="InterPro" id="IPR006913">
    <property type="entry name" value="CENP-V/GFA"/>
</dbReference>
<evidence type="ECO:0000256" key="3">
    <source>
        <dbReference type="ARBA" id="ARBA00022833"/>
    </source>
</evidence>
<evidence type="ECO:0000256" key="2">
    <source>
        <dbReference type="ARBA" id="ARBA00022723"/>
    </source>
</evidence>
<dbReference type="EMBL" id="JALAZD010000001">
    <property type="protein sequence ID" value="MCI0127634.1"/>
    <property type="molecule type" value="Genomic_DNA"/>
</dbReference>
<comment type="caution">
    <text evidence="6">The sequence shown here is derived from an EMBL/GenBank/DDBJ whole genome shotgun (WGS) entry which is preliminary data.</text>
</comment>
<evidence type="ECO:0000256" key="1">
    <source>
        <dbReference type="ARBA" id="ARBA00005495"/>
    </source>
</evidence>
<gene>
    <name evidence="6" type="ORF">ML536_12445</name>
</gene>
<sequence>MLLCSCLDCQKATGTGHSAVALAAPDAVTITGETRSFVRPADSGALFTRRFCPTCGTPIAGSSSRAPEAIMLPVGLFGADAEWFVPNQLIFARSRHDWDAMAEGLPRYIRYRDSGEI</sequence>
<accession>A0AA41UDR5</accession>
<evidence type="ECO:0000313" key="6">
    <source>
        <dbReference type="EMBL" id="MCI0127634.1"/>
    </source>
</evidence>
<keyword evidence="3" id="KW-0862">Zinc</keyword>
<dbReference type="SUPFAM" id="SSF51316">
    <property type="entry name" value="Mss4-like"/>
    <property type="match status" value="1"/>
</dbReference>
<dbReference type="GO" id="GO:0016846">
    <property type="term" value="F:carbon-sulfur lyase activity"/>
    <property type="evidence" value="ECO:0007669"/>
    <property type="project" value="InterPro"/>
</dbReference>
<dbReference type="GO" id="GO:0046872">
    <property type="term" value="F:metal ion binding"/>
    <property type="evidence" value="ECO:0007669"/>
    <property type="project" value="UniProtKB-KW"/>
</dbReference>
<organism evidence="6 7">
    <name type="scientific">Paradevosia shaoguanensis</name>
    <dbReference type="NCBI Taxonomy" id="1335043"/>
    <lineage>
        <taxon>Bacteria</taxon>
        <taxon>Pseudomonadati</taxon>
        <taxon>Pseudomonadota</taxon>
        <taxon>Alphaproteobacteria</taxon>
        <taxon>Hyphomicrobiales</taxon>
        <taxon>Devosiaceae</taxon>
        <taxon>Paradevosia</taxon>
    </lineage>
</organism>
<reference evidence="6" key="1">
    <citation type="submission" date="2022-03" db="EMBL/GenBank/DDBJ databases">
        <title>The complete genome sequence of a Methyloterrigena soli.</title>
        <authorList>
            <person name="Zi Z."/>
        </authorList>
    </citation>
    <scope>NUCLEOTIDE SEQUENCE</scope>
    <source>
        <strain evidence="6">M48</strain>
    </source>
</reference>